<evidence type="ECO:0000256" key="1">
    <source>
        <dbReference type="ARBA" id="ARBA00004496"/>
    </source>
</evidence>
<dbReference type="Gene3D" id="2.30.29.30">
    <property type="entry name" value="Pleckstrin-homology domain (PH domain)/Phosphotyrosine-binding domain (PTB)"/>
    <property type="match status" value="1"/>
</dbReference>
<feature type="compositionally biased region" description="Basic and acidic residues" evidence="6">
    <location>
        <begin position="316"/>
        <end position="334"/>
    </location>
</feature>
<feature type="compositionally biased region" description="Low complexity" evidence="6">
    <location>
        <begin position="605"/>
        <end position="616"/>
    </location>
</feature>
<feature type="region of interest" description="Disordered" evidence="6">
    <location>
        <begin position="312"/>
        <end position="337"/>
    </location>
</feature>
<dbReference type="GO" id="GO:0030036">
    <property type="term" value="P:actin cytoskeleton organization"/>
    <property type="evidence" value="ECO:0007669"/>
    <property type="project" value="TreeGrafter"/>
</dbReference>
<dbReference type="InterPro" id="IPR023394">
    <property type="entry name" value="Sec7_C_sf"/>
</dbReference>
<sequence length="1136" mass="127299">MRPRRKRSKKPWHFDDYDESDYTLDSDNASSNSRAVVAPASLQGQNLELCPKDAGIQIKITGSISICVIGENGRKRELFRSLEVKFLAARPGVTLSPLVAMSSGRHHMAMHCSLHIYILSNPFLALKGGEQGGGSGEQGGGSGGQGAAPFHLGLAGALVTSARANEELLRQVARSRSIGGTANDHSGRPVKVTTLQSVGGSIVRRQRSLRRNEEELIKRSRAQSNSYELSQDLQDKQVEMLERRYGGSIKSRRAAKIIQRAYRQYSMNKNFQKLRNSVAERRHSKLGRSNTVWSDRVFTDAQYTMGATVIPNGDLTNKRSGDLYSNDPRKRLTETSDQPRVLQQMSLDQGYNHFDMQKIRTSRRDKRLERCHEVDLTDNGHHLDVRRKTGEENNNRNSCPEMNDSSASDSPQVTPFVSATDIHSLDFETLVENKATDVLTDSFHSDASHDVTVLGFQRASGVSLTSNMSTDTLGSNRSINSSYENFRQLESSDSSSITSSQTDVHKDVSPDRSRTRDQKLMQEQTVRYLMNSSEVKYRSRKDSGQGEPNSSSSRKPTVSSRAPEISPIWKRKNGNLNGSTGSISKLDAKRMSNISETSEPDSENHYSSSPSSENVSADNNSIGSDSITYQRRMRGLSVTPDHPHAVPKSSDKQRKRVYRIGLNLFNKKPEKGLTFLCEHGFINESPDMVARFLITRKGLSKQMIGEYLGNLQNQFNMDVLCVFAEEIDLSGMQVDMALRKFQSYFRMPGEAQKIERLMEVFAERYTQCNPDQVKNFTNPDTVLLLAFAIIMLNTDLHNASIKAERKMKQEDFVKNLRGIDDDDDVDRDLLVGIYDRVKAQEFRPGVDHVTQVMKVEQTIVGNRKPALALPHRRLVCYCRLYQVHDPNKKEKIGLHQREVFLFNDLLLVTKIFSKKKSGITYSFKQSYSLCDMQVYLFETTHYTFGIRLVNNLDNKVLITFNARNDHDRQKFVEDLKEAILECNGMEAMRIDEQQRHNPQHVPLDRHYSNDDTRITMFDYMKTSDPNSNRLSAPDYSGLKQSYPLSNSLTDLCAAQAMRRGSSGGSLDSGVHSGSTGSANSTELSFGSHGSQSSLMKGLALTTSAVTNTSKMAVGQPRAKASASTLKQRPVPEGTEV</sequence>
<dbReference type="GO" id="GO:0005737">
    <property type="term" value="C:cytoplasm"/>
    <property type="evidence" value="ECO:0007669"/>
    <property type="project" value="UniProtKB-SubCell"/>
</dbReference>
<dbReference type="InterPro" id="IPR035999">
    <property type="entry name" value="Sec7_dom_sf"/>
</dbReference>
<dbReference type="AlphaFoldDB" id="A0A9D4RWK6"/>
<dbReference type="CDD" id="cd13318">
    <property type="entry name" value="PH_IQSEC"/>
    <property type="match status" value="1"/>
</dbReference>
<comment type="subcellular location">
    <subcellularLocation>
        <location evidence="1">Cytoplasm</location>
    </subcellularLocation>
</comment>
<feature type="domain" description="SEC7" evidence="7">
    <location>
        <begin position="647"/>
        <end position="840"/>
    </location>
</feature>
<feature type="compositionally biased region" description="Polar residues" evidence="6">
    <location>
        <begin position="1075"/>
        <end position="1092"/>
    </location>
</feature>
<dbReference type="FunFam" id="1.10.1000.11:FF:000009">
    <property type="entry name" value="IQ motif and SEC7 domain-containing protein"/>
    <property type="match status" value="1"/>
</dbReference>
<dbReference type="GO" id="GO:0005085">
    <property type="term" value="F:guanyl-nucleotide exchange factor activity"/>
    <property type="evidence" value="ECO:0007669"/>
    <property type="project" value="InterPro"/>
</dbReference>
<accession>A0A9D4RWK6</accession>
<feature type="region of interest" description="Disordered" evidence="6">
    <location>
        <begin position="1109"/>
        <end position="1136"/>
    </location>
</feature>
<dbReference type="InterPro" id="IPR001849">
    <property type="entry name" value="PH_domain"/>
</dbReference>
<feature type="region of interest" description="Disordered" evidence="6">
    <location>
        <begin position="1"/>
        <end position="20"/>
    </location>
</feature>
<dbReference type="PROSITE" id="PS50190">
    <property type="entry name" value="SEC7"/>
    <property type="match status" value="1"/>
</dbReference>
<feature type="compositionally biased region" description="Basic and acidic residues" evidence="6">
    <location>
        <begin position="503"/>
        <end position="520"/>
    </location>
</feature>
<feature type="compositionally biased region" description="Basic residues" evidence="6">
    <location>
        <begin position="1"/>
        <end position="11"/>
    </location>
</feature>
<protein>
    <recommendedName>
        <fullName evidence="7">SEC7 domain-containing protein</fullName>
    </recommendedName>
</protein>
<reference evidence="8" key="1">
    <citation type="journal article" date="2019" name="bioRxiv">
        <title>The Genome of the Zebra Mussel, Dreissena polymorpha: A Resource for Invasive Species Research.</title>
        <authorList>
            <person name="McCartney M.A."/>
            <person name="Auch B."/>
            <person name="Kono T."/>
            <person name="Mallez S."/>
            <person name="Zhang Y."/>
            <person name="Obille A."/>
            <person name="Becker A."/>
            <person name="Abrahante J.E."/>
            <person name="Garbe J."/>
            <person name="Badalamenti J.P."/>
            <person name="Herman A."/>
            <person name="Mangelson H."/>
            <person name="Liachko I."/>
            <person name="Sullivan S."/>
            <person name="Sone E.D."/>
            <person name="Koren S."/>
            <person name="Silverstein K.A.T."/>
            <person name="Beckman K.B."/>
            <person name="Gohl D.M."/>
        </authorList>
    </citation>
    <scope>NUCLEOTIDE SEQUENCE</scope>
    <source>
        <strain evidence="8">Duluth1</strain>
        <tissue evidence="8">Whole animal</tissue>
    </source>
</reference>
<feature type="compositionally biased region" description="Polar residues" evidence="6">
    <location>
        <begin position="574"/>
        <end position="583"/>
    </location>
</feature>
<evidence type="ECO:0000256" key="5">
    <source>
        <dbReference type="ARBA" id="ARBA00023054"/>
    </source>
</evidence>
<gene>
    <name evidence="8" type="ORF">DPMN_005176</name>
</gene>
<feature type="compositionally biased region" description="Polar residues" evidence="6">
    <location>
        <begin position="395"/>
        <end position="414"/>
    </location>
</feature>
<keyword evidence="9" id="KW-1185">Reference proteome</keyword>
<dbReference type="Gene3D" id="1.10.220.20">
    <property type="match status" value="1"/>
</dbReference>
<dbReference type="Gene3D" id="1.10.1000.11">
    <property type="entry name" value="Arf Nucleotide-binding Site Opener,domain 2"/>
    <property type="match status" value="1"/>
</dbReference>
<dbReference type="SMART" id="SM00233">
    <property type="entry name" value="PH"/>
    <property type="match status" value="1"/>
</dbReference>
<comment type="caution">
    <text evidence="8">The sequence shown here is derived from an EMBL/GenBank/DDBJ whole genome shotgun (WGS) entry which is preliminary data.</text>
</comment>
<dbReference type="PROSITE" id="PS50096">
    <property type="entry name" value="IQ"/>
    <property type="match status" value="1"/>
</dbReference>
<organism evidence="8 9">
    <name type="scientific">Dreissena polymorpha</name>
    <name type="common">Zebra mussel</name>
    <name type="synonym">Mytilus polymorpha</name>
    <dbReference type="NCBI Taxonomy" id="45954"/>
    <lineage>
        <taxon>Eukaryota</taxon>
        <taxon>Metazoa</taxon>
        <taxon>Spiralia</taxon>
        <taxon>Lophotrochozoa</taxon>
        <taxon>Mollusca</taxon>
        <taxon>Bivalvia</taxon>
        <taxon>Autobranchia</taxon>
        <taxon>Heteroconchia</taxon>
        <taxon>Euheterodonta</taxon>
        <taxon>Imparidentia</taxon>
        <taxon>Neoheterodontei</taxon>
        <taxon>Myida</taxon>
        <taxon>Dreissenoidea</taxon>
        <taxon>Dreissenidae</taxon>
        <taxon>Dreissena</taxon>
    </lineage>
</organism>
<dbReference type="EMBL" id="JAIWYP010000001">
    <property type="protein sequence ID" value="KAH3881252.1"/>
    <property type="molecule type" value="Genomic_DNA"/>
</dbReference>
<dbReference type="InterPro" id="IPR011993">
    <property type="entry name" value="PH-like_dom_sf"/>
</dbReference>
<dbReference type="Pfam" id="PF01369">
    <property type="entry name" value="Sec7"/>
    <property type="match status" value="1"/>
</dbReference>
<dbReference type="CDD" id="cd00171">
    <property type="entry name" value="Sec7"/>
    <property type="match status" value="1"/>
</dbReference>
<dbReference type="InterPro" id="IPR033742">
    <property type="entry name" value="IQSEC_PH"/>
</dbReference>
<evidence type="ECO:0000313" key="8">
    <source>
        <dbReference type="EMBL" id="KAH3881252.1"/>
    </source>
</evidence>
<feature type="compositionally biased region" description="Low complexity" evidence="6">
    <location>
        <begin position="491"/>
        <end position="500"/>
    </location>
</feature>
<keyword evidence="5" id="KW-0175">Coiled coil</keyword>
<evidence type="ECO:0000256" key="3">
    <source>
        <dbReference type="ARBA" id="ARBA00022490"/>
    </source>
</evidence>
<feature type="compositionally biased region" description="Basic and acidic residues" evidence="6">
    <location>
        <begin position="535"/>
        <end position="544"/>
    </location>
</feature>
<dbReference type="GO" id="GO:0032012">
    <property type="term" value="P:regulation of ARF protein signal transduction"/>
    <property type="evidence" value="ECO:0007669"/>
    <property type="project" value="InterPro"/>
</dbReference>
<feature type="compositionally biased region" description="Low complexity" evidence="6">
    <location>
        <begin position="1064"/>
        <end position="1074"/>
    </location>
</feature>
<evidence type="ECO:0000256" key="2">
    <source>
        <dbReference type="ARBA" id="ARBA00006248"/>
    </source>
</evidence>
<dbReference type="SUPFAM" id="SSF50729">
    <property type="entry name" value="PH domain-like"/>
    <property type="match status" value="1"/>
</dbReference>
<comment type="similarity">
    <text evidence="2">Belongs to the BRAG family.</text>
</comment>
<proteinExistence type="inferred from homology"/>
<evidence type="ECO:0000313" key="9">
    <source>
        <dbReference type="Proteomes" id="UP000828390"/>
    </source>
</evidence>
<feature type="compositionally biased region" description="Low complexity" evidence="6">
    <location>
        <begin position="550"/>
        <end position="560"/>
    </location>
</feature>
<dbReference type="FunFam" id="1.10.220.20:FF:000001">
    <property type="entry name" value="IQ motif and SEC7 domain-containing protein 1"/>
    <property type="match status" value="1"/>
</dbReference>
<feature type="region of interest" description="Disordered" evidence="6">
    <location>
        <begin position="490"/>
        <end position="624"/>
    </location>
</feature>
<dbReference type="Proteomes" id="UP000828390">
    <property type="component" value="Unassembled WGS sequence"/>
</dbReference>
<evidence type="ECO:0000259" key="7">
    <source>
        <dbReference type="PROSITE" id="PS50190"/>
    </source>
</evidence>
<evidence type="ECO:0000256" key="6">
    <source>
        <dbReference type="SAM" id="MobiDB-lite"/>
    </source>
</evidence>
<feature type="compositionally biased region" description="Basic and acidic residues" evidence="6">
    <location>
        <begin position="385"/>
        <end position="394"/>
    </location>
</feature>
<dbReference type="Pfam" id="PF16453">
    <property type="entry name" value="IQ_SEC7_PH"/>
    <property type="match status" value="1"/>
</dbReference>
<keyword evidence="3" id="KW-0963">Cytoplasm</keyword>
<feature type="compositionally biased region" description="Polar residues" evidence="6">
    <location>
        <begin position="521"/>
        <end position="534"/>
    </location>
</feature>
<dbReference type="SMART" id="SM00222">
    <property type="entry name" value="Sec7"/>
    <property type="match status" value="1"/>
</dbReference>
<dbReference type="PANTHER" id="PTHR10663">
    <property type="entry name" value="GUANYL-NUCLEOTIDE EXCHANGE FACTOR"/>
    <property type="match status" value="1"/>
</dbReference>
<reference evidence="8" key="2">
    <citation type="submission" date="2020-11" db="EMBL/GenBank/DDBJ databases">
        <authorList>
            <person name="McCartney M.A."/>
            <person name="Auch B."/>
            <person name="Kono T."/>
            <person name="Mallez S."/>
            <person name="Becker A."/>
            <person name="Gohl D.M."/>
            <person name="Silverstein K.A.T."/>
            <person name="Koren S."/>
            <person name="Bechman K.B."/>
            <person name="Herman A."/>
            <person name="Abrahante J.E."/>
            <person name="Garbe J."/>
        </authorList>
    </citation>
    <scope>NUCLEOTIDE SEQUENCE</scope>
    <source>
        <strain evidence="8">Duluth1</strain>
        <tissue evidence="8">Whole animal</tissue>
    </source>
</reference>
<name>A0A9D4RWK6_DREPO</name>
<feature type="region of interest" description="Disordered" evidence="6">
    <location>
        <begin position="385"/>
        <end position="414"/>
    </location>
</feature>
<keyword evidence="4" id="KW-0597">Phosphoprotein</keyword>
<dbReference type="SUPFAM" id="SSF48425">
    <property type="entry name" value="Sec7 domain"/>
    <property type="match status" value="1"/>
</dbReference>
<dbReference type="InterPro" id="IPR000904">
    <property type="entry name" value="Sec7_dom"/>
</dbReference>
<feature type="region of interest" description="Disordered" evidence="6">
    <location>
        <begin position="1059"/>
        <end position="1092"/>
    </location>
</feature>
<dbReference type="PANTHER" id="PTHR10663:SF342">
    <property type="entry name" value="FI21420P1"/>
    <property type="match status" value="1"/>
</dbReference>
<evidence type="ECO:0000256" key="4">
    <source>
        <dbReference type="ARBA" id="ARBA00022553"/>
    </source>
</evidence>